<evidence type="ECO:0000256" key="1">
    <source>
        <dbReference type="SAM" id="MobiDB-lite"/>
    </source>
</evidence>
<gene>
    <name evidence="2" type="ORF">LCGC14_2892220</name>
</gene>
<feature type="region of interest" description="Disordered" evidence="1">
    <location>
        <begin position="1"/>
        <end position="28"/>
    </location>
</feature>
<comment type="caution">
    <text evidence="2">The sequence shown here is derived from an EMBL/GenBank/DDBJ whole genome shotgun (WGS) entry which is preliminary data.</text>
</comment>
<feature type="non-terminal residue" evidence="2">
    <location>
        <position position="67"/>
    </location>
</feature>
<feature type="compositionally biased region" description="Low complexity" evidence="1">
    <location>
        <begin position="7"/>
        <end position="26"/>
    </location>
</feature>
<accession>A0A0F8YIN8</accession>
<proteinExistence type="predicted"/>
<organism evidence="2">
    <name type="scientific">marine sediment metagenome</name>
    <dbReference type="NCBI Taxonomy" id="412755"/>
    <lineage>
        <taxon>unclassified sequences</taxon>
        <taxon>metagenomes</taxon>
        <taxon>ecological metagenomes</taxon>
    </lineage>
</organism>
<evidence type="ECO:0000313" key="2">
    <source>
        <dbReference type="EMBL" id="KKK73600.1"/>
    </source>
</evidence>
<name>A0A0F8YIN8_9ZZZZ</name>
<sequence length="67" mass="6696">MGIVYGQPSGAPAQQEAPPAQPQAYAPAPPQVGVPPLIPFTICTAARVGSKFSPGSAVSAAVLRSHT</sequence>
<dbReference type="AlphaFoldDB" id="A0A0F8YIN8"/>
<reference evidence="2" key="1">
    <citation type="journal article" date="2015" name="Nature">
        <title>Complex archaea that bridge the gap between prokaryotes and eukaryotes.</title>
        <authorList>
            <person name="Spang A."/>
            <person name="Saw J.H."/>
            <person name="Jorgensen S.L."/>
            <person name="Zaremba-Niedzwiedzka K."/>
            <person name="Martijn J."/>
            <person name="Lind A.E."/>
            <person name="van Eijk R."/>
            <person name="Schleper C."/>
            <person name="Guy L."/>
            <person name="Ettema T.J."/>
        </authorList>
    </citation>
    <scope>NUCLEOTIDE SEQUENCE</scope>
</reference>
<protein>
    <submittedName>
        <fullName evidence="2">Uncharacterized protein</fullName>
    </submittedName>
</protein>
<dbReference type="EMBL" id="LAZR01056714">
    <property type="protein sequence ID" value="KKK73600.1"/>
    <property type="molecule type" value="Genomic_DNA"/>
</dbReference>